<protein>
    <recommendedName>
        <fullName evidence="1">Calponin-homology (CH) domain-containing protein</fullName>
    </recommendedName>
</protein>
<sequence>MNVQEAVNSEEGVQSRPSYAVLAYRKAEEAASRRYQAAAWIREMVDVAVDSLPQEPTEEEFRLGLHNGLILCNLLNTINPGAVPKVVENPPPSVPSLDGAALSAIQYFENVRNFLVAVEEMQLPTFEASDLEQGGSSIKVVDCVLGLKSYYDWKQTGAHGLLKYGVNVKFPDGIKLPIKGPGKNSDLTNNVAFKNNHEQFKQQDLLGNNVTSALLDYLRIKFPEAVLAKEYTNKDFSMNCNGTALTSLLLKILADKKAEELPMLVESMLTKVMEEFERRLATQGDQ</sequence>
<comment type="caution">
    <text evidence="2">The sequence shown here is derived from an EMBL/GenBank/DDBJ whole genome shotgun (WGS) entry which is preliminary data.</text>
</comment>
<dbReference type="PROSITE" id="PS50021">
    <property type="entry name" value="CH"/>
    <property type="match status" value="1"/>
</dbReference>
<dbReference type="CDD" id="cd21203">
    <property type="entry name" value="CH_AtKIN14-like"/>
    <property type="match status" value="1"/>
</dbReference>
<name>A0AA38G135_TAXCH</name>
<evidence type="ECO:0000259" key="1">
    <source>
        <dbReference type="PROSITE" id="PS50021"/>
    </source>
</evidence>
<feature type="non-terminal residue" evidence="2">
    <location>
        <position position="286"/>
    </location>
</feature>
<dbReference type="SMART" id="SM00033">
    <property type="entry name" value="CH"/>
    <property type="match status" value="1"/>
</dbReference>
<dbReference type="Proteomes" id="UP000824469">
    <property type="component" value="Unassembled WGS sequence"/>
</dbReference>
<proteinExistence type="predicted"/>
<dbReference type="AlphaFoldDB" id="A0AA38G135"/>
<evidence type="ECO:0000313" key="3">
    <source>
        <dbReference type="Proteomes" id="UP000824469"/>
    </source>
</evidence>
<dbReference type="Gene3D" id="1.10.418.10">
    <property type="entry name" value="Calponin-like domain"/>
    <property type="match status" value="1"/>
</dbReference>
<feature type="domain" description="Calponin-homology (CH)" evidence="1">
    <location>
        <begin position="31"/>
        <end position="152"/>
    </location>
</feature>
<dbReference type="InterPro" id="IPR001715">
    <property type="entry name" value="CH_dom"/>
</dbReference>
<gene>
    <name evidence="2" type="ORF">KI387_028248</name>
</gene>
<dbReference type="InterPro" id="IPR036872">
    <property type="entry name" value="CH_dom_sf"/>
</dbReference>
<accession>A0AA38G135</accession>
<dbReference type="Pfam" id="PF00307">
    <property type="entry name" value="CH"/>
    <property type="match status" value="1"/>
</dbReference>
<reference evidence="2 3" key="1">
    <citation type="journal article" date="2021" name="Nat. Plants">
        <title>The Taxus genome provides insights into paclitaxel biosynthesis.</title>
        <authorList>
            <person name="Xiong X."/>
            <person name="Gou J."/>
            <person name="Liao Q."/>
            <person name="Li Y."/>
            <person name="Zhou Q."/>
            <person name="Bi G."/>
            <person name="Li C."/>
            <person name="Du R."/>
            <person name="Wang X."/>
            <person name="Sun T."/>
            <person name="Guo L."/>
            <person name="Liang H."/>
            <person name="Lu P."/>
            <person name="Wu Y."/>
            <person name="Zhang Z."/>
            <person name="Ro D.K."/>
            <person name="Shang Y."/>
            <person name="Huang S."/>
            <person name="Yan J."/>
        </authorList>
    </citation>
    <scope>NUCLEOTIDE SEQUENCE [LARGE SCALE GENOMIC DNA]</scope>
    <source>
        <strain evidence="2">Ta-2019</strain>
    </source>
</reference>
<organism evidence="2 3">
    <name type="scientific">Taxus chinensis</name>
    <name type="common">Chinese yew</name>
    <name type="synonym">Taxus wallichiana var. chinensis</name>
    <dbReference type="NCBI Taxonomy" id="29808"/>
    <lineage>
        <taxon>Eukaryota</taxon>
        <taxon>Viridiplantae</taxon>
        <taxon>Streptophyta</taxon>
        <taxon>Embryophyta</taxon>
        <taxon>Tracheophyta</taxon>
        <taxon>Spermatophyta</taxon>
        <taxon>Pinopsida</taxon>
        <taxon>Pinidae</taxon>
        <taxon>Conifers II</taxon>
        <taxon>Cupressales</taxon>
        <taxon>Taxaceae</taxon>
        <taxon>Taxus</taxon>
    </lineage>
</organism>
<keyword evidence="3" id="KW-1185">Reference proteome</keyword>
<dbReference type="SUPFAM" id="SSF47576">
    <property type="entry name" value="Calponin-homology domain, CH-domain"/>
    <property type="match status" value="1"/>
</dbReference>
<evidence type="ECO:0000313" key="2">
    <source>
        <dbReference type="EMBL" id="KAH9313213.1"/>
    </source>
</evidence>
<dbReference type="EMBL" id="JAHRHJ020000006">
    <property type="protein sequence ID" value="KAH9313213.1"/>
    <property type="molecule type" value="Genomic_DNA"/>
</dbReference>
<dbReference type="OMA" id="AWIREMV"/>